<proteinExistence type="predicted"/>
<dbReference type="InterPro" id="IPR051291">
    <property type="entry name" value="CIMAP"/>
</dbReference>
<dbReference type="Proteomes" id="UP001209570">
    <property type="component" value="Unassembled WGS sequence"/>
</dbReference>
<comment type="caution">
    <text evidence="2">The sequence shown here is derived from an EMBL/GenBank/DDBJ whole genome shotgun (WGS) entry which is preliminary data.</text>
</comment>
<name>A0AAD5Q8K8_PYTIN</name>
<dbReference type="PANTHER" id="PTHR21580">
    <property type="entry name" value="SHIPPO-1-RELATED"/>
    <property type="match status" value="1"/>
</dbReference>
<reference evidence="2" key="1">
    <citation type="submission" date="2021-12" db="EMBL/GenBank/DDBJ databases">
        <title>Prjna785345.</title>
        <authorList>
            <person name="Rujirawat T."/>
            <person name="Krajaejun T."/>
        </authorList>
    </citation>
    <scope>NUCLEOTIDE SEQUENCE</scope>
    <source>
        <strain evidence="2">Pi057C3</strain>
    </source>
</reference>
<dbReference type="Pfam" id="PF07004">
    <property type="entry name" value="SHIPPO-rpt"/>
    <property type="match status" value="2"/>
</dbReference>
<feature type="region of interest" description="Disordered" evidence="1">
    <location>
        <begin position="385"/>
        <end position="412"/>
    </location>
</feature>
<evidence type="ECO:0000256" key="1">
    <source>
        <dbReference type="SAM" id="MobiDB-lite"/>
    </source>
</evidence>
<dbReference type="InterPro" id="IPR010736">
    <property type="entry name" value="SHIPPO-rpt"/>
</dbReference>
<dbReference type="GO" id="GO:0005856">
    <property type="term" value="C:cytoskeleton"/>
    <property type="evidence" value="ECO:0007669"/>
    <property type="project" value="TreeGrafter"/>
</dbReference>
<dbReference type="EMBL" id="JAKCXM010000281">
    <property type="protein sequence ID" value="KAJ0396740.1"/>
    <property type="molecule type" value="Genomic_DNA"/>
</dbReference>
<evidence type="ECO:0000313" key="2">
    <source>
        <dbReference type="EMBL" id="KAJ0396740.1"/>
    </source>
</evidence>
<sequence length="640" mass="68842">MGSAFYRRWVTRLLWGIMTITTRSKRVSMFGAAPTPATVGPGAYAPEQAVTSFRVEPRPLHSGFATSEKRNLNVNKTTSAITPGPGAYGGADGAKGQAAPSNVFATKISRFAPSAPGSTIYRPSSIQDNPGPGAYLVDHESSGLVQRSNQSDDVRPTAAIVPLLRPSVPTIPKREQSYGYVPNEQGELTLQQQPTAIYSGIGQDTVGPAAYNSHAQIWNDKKNVAPSIKSTVKREVWQEYTPRKELPGPGQYDSDATASFPAGRRAHKTRQSAVFASKVPILPDAKPVAQYDQERDLELLAKEQRALQHRPAAAQKAVKVEAFGSTSQRTDLLSQLSAPFSSPTFLATPGPGKYTQRTAAHSLHISRASRSRSFREQQHIGFASATQRYCLSKPKPSSSPGPGAYRSETPRTVERAVKGRQTVGRFGVFGSTAERHVWETLERLEPDEVTPGPGAYDKPVDTHSGHFPLLVSSAAFKSSSSRFAKRANPHAPPHVHCVGNEATPAVGDYDLTRVQAIAALAETPGAFDGDGPVSPRAPFLSTADRRVFDAKESRHLPGPGQYVVEPQLEGGRSPPLTRAHEVRATLGNEERFRVKPTVPEQVGPGSYAIPGTVGTRSFNVTMAAKADGAVKRGRPRRGST</sequence>
<dbReference type="AlphaFoldDB" id="A0AAD5Q8K8"/>
<evidence type="ECO:0008006" key="4">
    <source>
        <dbReference type="Google" id="ProtNLM"/>
    </source>
</evidence>
<keyword evidence="3" id="KW-1185">Reference proteome</keyword>
<accession>A0AAD5Q8K8</accession>
<protein>
    <recommendedName>
        <fullName evidence="4">Sperm-tail PG-rich repeat-containing protein</fullName>
    </recommendedName>
</protein>
<evidence type="ECO:0000313" key="3">
    <source>
        <dbReference type="Proteomes" id="UP001209570"/>
    </source>
</evidence>
<organism evidence="2 3">
    <name type="scientific">Pythium insidiosum</name>
    <name type="common">Pythiosis disease agent</name>
    <dbReference type="NCBI Taxonomy" id="114742"/>
    <lineage>
        <taxon>Eukaryota</taxon>
        <taxon>Sar</taxon>
        <taxon>Stramenopiles</taxon>
        <taxon>Oomycota</taxon>
        <taxon>Peronosporomycetes</taxon>
        <taxon>Pythiales</taxon>
        <taxon>Pythiaceae</taxon>
        <taxon>Pythium</taxon>
    </lineage>
</organism>
<gene>
    <name evidence="2" type="ORF">P43SY_009695</name>
</gene>
<dbReference type="PANTHER" id="PTHR21580:SF28">
    <property type="entry name" value="BOREALIN N-TERMINAL DOMAIN-CONTAINING PROTEIN-RELATED"/>
    <property type="match status" value="1"/>
</dbReference>
<feature type="compositionally biased region" description="Low complexity" evidence="1">
    <location>
        <begin position="392"/>
        <end position="403"/>
    </location>
</feature>